<proteinExistence type="predicted"/>
<reference evidence="1" key="1">
    <citation type="submission" date="2021-02" db="EMBL/GenBank/DDBJ databases">
        <title>First Annotated Genome of the Yellow-green Alga Tribonema minus.</title>
        <authorList>
            <person name="Mahan K.M."/>
        </authorList>
    </citation>
    <scope>NUCLEOTIDE SEQUENCE</scope>
    <source>
        <strain evidence="1">UTEX B ZZ1240</strain>
    </source>
</reference>
<name>A0A836C721_9STRA</name>
<dbReference type="Proteomes" id="UP000664859">
    <property type="component" value="Unassembled WGS sequence"/>
</dbReference>
<dbReference type="EMBL" id="JAFCMP010000554">
    <property type="protein sequence ID" value="KAG5175119.1"/>
    <property type="molecule type" value="Genomic_DNA"/>
</dbReference>
<dbReference type="AlphaFoldDB" id="A0A836C721"/>
<sequence>MIQFDRLYRDHASKRTSGGAVGGQPTLKALEEMTLGDLDGQELRAHDPQQQLDVYYWALHLHAVRAHIMDVNMRANRAEDAKETEGADAAGVNTEVSEEMAKCTADGAIINRAVKMGAVRRQPAKFGTPPFDWHICRFMEQMLPPGQKGLLAHPYDTLAGEAAVQMSGGATSVKHSEGAAEAKAT</sequence>
<comment type="caution">
    <text evidence="1">The sequence shown here is derived from an EMBL/GenBank/DDBJ whole genome shotgun (WGS) entry which is preliminary data.</text>
</comment>
<evidence type="ECO:0000313" key="1">
    <source>
        <dbReference type="EMBL" id="KAG5175119.1"/>
    </source>
</evidence>
<evidence type="ECO:0000313" key="2">
    <source>
        <dbReference type="Proteomes" id="UP000664859"/>
    </source>
</evidence>
<protein>
    <submittedName>
        <fullName evidence="1">Uncharacterized protein</fullName>
    </submittedName>
</protein>
<keyword evidence="2" id="KW-1185">Reference proteome</keyword>
<accession>A0A836C721</accession>
<gene>
    <name evidence="1" type="ORF">JKP88DRAFT_250434</name>
</gene>
<organism evidence="1 2">
    <name type="scientific">Tribonema minus</name>
    <dbReference type="NCBI Taxonomy" id="303371"/>
    <lineage>
        <taxon>Eukaryota</taxon>
        <taxon>Sar</taxon>
        <taxon>Stramenopiles</taxon>
        <taxon>Ochrophyta</taxon>
        <taxon>PX clade</taxon>
        <taxon>Xanthophyceae</taxon>
        <taxon>Tribonematales</taxon>
        <taxon>Tribonemataceae</taxon>
        <taxon>Tribonema</taxon>
    </lineage>
</organism>